<evidence type="ECO:0000313" key="1">
    <source>
        <dbReference type="EMBL" id="KAH6631991.1"/>
    </source>
</evidence>
<gene>
    <name evidence="1" type="ORF">F5144DRAFT_572720</name>
</gene>
<comment type="caution">
    <text evidence="1">The sequence shown here is derived from an EMBL/GenBank/DDBJ whole genome shotgun (WGS) entry which is preliminary data.</text>
</comment>
<accession>A0ACB7PA28</accession>
<dbReference type="Proteomes" id="UP000724584">
    <property type="component" value="Unassembled WGS sequence"/>
</dbReference>
<proteinExistence type="predicted"/>
<reference evidence="1 2" key="1">
    <citation type="journal article" date="2021" name="Nat. Commun.">
        <title>Genetic determinants of endophytism in the Arabidopsis root mycobiome.</title>
        <authorList>
            <person name="Mesny F."/>
            <person name="Miyauchi S."/>
            <person name="Thiergart T."/>
            <person name="Pickel B."/>
            <person name="Atanasova L."/>
            <person name="Karlsson M."/>
            <person name="Huettel B."/>
            <person name="Barry K.W."/>
            <person name="Haridas S."/>
            <person name="Chen C."/>
            <person name="Bauer D."/>
            <person name="Andreopoulos W."/>
            <person name="Pangilinan J."/>
            <person name="LaButti K."/>
            <person name="Riley R."/>
            <person name="Lipzen A."/>
            <person name="Clum A."/>
            <person name="Drula E."/>
            <person name="Henrissat B."/>
            <person name="Kohler A."/>
            <person name="Grigoriev I.V."/>
            <person name="Martin F.M."/>
            <person name="Hacquard S."/>
        </authorList>
    </citation>
    <scope>NUCLEOTIDE SEQUENCE [LARGE SCALE GENOMIC DNA]</scope>
    <source>
        <strain evidence="1 2">MPI-SDFR-AT-0079</strain>
    </source>
</reference>
<dbReference type="EMBL" id="JAGIZQ010000004">
    <property type="protein sequence ID" value="KAH6631991.1"/>
    <property type="molecule type" value="Genomic_DNA"/>
</dbReference>
<sequence>MGRSGCDFDLHLSTGRQLQLPPSARSSIAEGAHGAPLAPHKLPRRAPSRRSVVAHEEAIGTLRRTSLKEGVFGACGLAPTVSMEGMSKIKRTVRRGHH</sequence>
<keyword evidence="2" id="KW-1185">Reference proteome</keyword>
<evidence type="ECO:0000313" key="2">
    <source>
        <dbReference type="Proteomes" id="UP000724584"/>
    </source>
</evidence>
<organism evidence="1 2">
    <name type="scientific">Chaetomium tenue</name>
    <dbReference type="NCBI Taxonomy" id="1854479"/>
    <lineage>
        <taxon>Eukaryota</taxon>
        <taxon>Fungi</taxon>
        <taxon>Dikarya</taxon>
        <taxon>Ascomycota</taxon>
        <taxon>Pezizomycotina</taxon>
        <taxon>Sordariomycetes</taxon>
        <taxon>Sordariomycetidae</taxon>
        <taxon>Sordariales</taxon>
        <taxon>Chaetomiaceae</taxon>
        <taxon>Chaetomium</taxon>
    </lineage>
</organism>
<protein>
    <submittedName>
        <fullName evidence="1">Uncharacterized protein</fullName>
    </submittedName>
</protein>
<name>A0ACB7PA28_9PEZI</name>